<evidence type="ECO:0000313" key="4">
    <source>
        <dbReference type="Proteomes" id="UP000216913"/>
    </source>
</evidence>
<feature type="region of interest" description="Disordered" evidence="1">
    <location>
        <begin position="252"/>
        <end position="312"/>
    </location>
</feature>
<sequence length="446" mass="45539">MSVGPPALGNVLVQRLDAVLGTSMAAHANLIPGARPGTVPQPGEGVRPGQDGRRGLDQLGGKGGQTAVLDAKTAAALALAARGTVTRNDTTSSAPTTLGSTARTILALLASFPDQAPPIQGRAPLFTPQPQPNAGGGGGAAAQPQAQAPAQPGAPAPAAPAQPTAQAAQPAAQTATPAATAAATAAALRGTPQPTGAAPAHAHQGAGPVQASHAGISPAQLAQTLRQTLATSGIFYESHLTEMVFGKRTPAELRNEPQASLPQAREVAQSAEGQKATQAAQAARSATPLPPGAPDLPDTTQSLLPQNSGLNPDTTALVRQQLEALANQMVSWRGEAWPGTPMEWEVQRDPYGEDQPGDPDGHWSTRLTLELPRLGQVEARISLAGSQLVLNIVAPHGAVELNQQSEHLRQRLGSAGITLSNLSIDAMPPQLIMPPGLYPFSPPFPF</sequence>
<keyword evidence="4" id="KW-1185">Reference proteome</keyword>
<dbReference type="InterPro" id="IPR021136">
    <property type="entry name" value="Flagellar_hook_control-like_C"/>
</dbReference>
<dbReference type="OrthoDB" id="5296742at2"/>
<dbReference type="EMBL" id="NEVP01000005">
    <property type="protein sequence ID" value="OZI52759.1"/>
    <property type="molecule type" value="Genomic_DNA"/>
</dbReference>
<feature type="region of interest" description="Disordered" evidence="1">
    <location>
        <begin position="33"/>
        <end position="64"/>
    </location>
</feature>
<proteinExistence type="predicted"/>
<evidence type="ECO:0000256" key="1">
    <source>
        <dbReference type="SAM" id="MobiDB-lite"/>
    </source>
</evidence>
<organism evidence="3 4">
    <name type="scientific">Bordetella genomosp. 5</name>
    <dbReference type="NCBI Taxonomy" id="1395608"/>
    <lineage>
        <taxon>Bacteria</taxon>
        <taxon>Pseudomonadati</taxon>
        <taxon>Pseudomonadota</taxon>
        <taxon>Betaproteobacteria</taxon>
        <taxon>Burkholderiales</taxon>
        <taxon>Alcaligenaceae</taxon>
        <taxon>Bordetella</taxon>
    </lineage>
</organism>
<dbReference type="Pfam" id="PF02120">
    <property type="entry name" value="Flg_hook"/>
    <property type="match status" value="1"/>
</dbReference>
<feature type="compositionally biased region" description="Polar residues" evidence="1">
    <location>
        <begin position="298"/>
        <end position="312"/>
    </location>
</feature>
<feature type="domain" description="Flagellar hook-length control protein-like C-terminal" evidence="2">
    <location>
        <begin position="359"/>
        <end position="426"/>
    </location>
</feature>
<feature type="compositionally biased region" description="Low complexity" evidence="1">
    <location>
        <begin position="161"/>
        <end position="208"/>
    </location>
</feature>
<reference evidence="3 4" key="1">
    <citation type="submission" date="2017-05" db="EMBL/GenBank/DDBJ databases">
        <title>Complete and WGS of Bordetella genogroups.</title>
        <authorList>
            <person name="Spilker T."/>
            <person name="LiPuma J."/>
        </authorList>
    </citation>
    <scope>NUCLEOTIDE SEQUENCE [LARGE SCALE GENOMIC DNA]</scope>
    <source>
        <strain evidence="3 4">AU10456</strain>
    </source>
</reference>
<feature type="compositionally biased region" description="Low complexity" evidence="1">
    <location>
        <begin position="141"/>
        <end position="151"/>
    </location>
</feature>
<evidence type="ECO:0000313" key="3">
    <source>
        <dbReference type="EMBL" id="OZI52759.1"/>
    </source>
</evidence>
<evidence type="ECO:0000259" key="2">
    <source>
        <dbReference type="Pfam" id="PF02120"/>
    </source>
</evidence>
<dbReference type="Proteomes" id="UP000216913">
    <property type="component" value="Unassembled WGS sequence"/>
</dbReference>
<comment type="caution">
    <text evidence="3">The sequence shown here is derived from an EMBL/GenBank/DDBJ whole genome shotgun (WGS) entry which is preliminary data.</text>
</comment>
<dbReference type="RefSeq" id="WP_094799513.1">
    <property type="nucleotide sequence ID" value="NZ_NEVP01000005.1"/>
</dbReference>
<gene>
    <name evidence="3" type="ORF">CAL25_08410</name>
</gene>
<feature type="region of interest" description="Disordered" evidence="1">
    <location>
        <begin position="116"/>
        <end position="214"/>
    </location>
</feature>
<feature type="compositionally biased region" description="Low complexity" evidence="1">
    <location>
        <begin position="271"/>
        <end position="286"/>
    </location>
</feature>
<dbReference type="AlphaFoldDB" id="A0A261TT02"/>
<name>A0A261TT02_9BORD</name>
<protein>
    <recommendedName>
        <fullName evidence="2">Flagellar hook-length control protein-like C-terminal domain-containing protein</fullName>
    </recommendedName>
</protein>
<dbReference type="Gene3D" id="3.30.750.140">
    <property type="match status" value="1"/>
</dbReference>
<dbReference type="InterPro" id="IPR038610">
    <property type="entry name" value="FliK-like_C_sf"/>
</dbReference>
<accession>A0A261TT02</accession>